<dbReference type="PANTHER" id="PTHR46111">
    <property type="entry name" value="RIBOSOMAL RNA SMALL SUBUNIT METHYLTRANSFERASE I"/>
    <property type="match status" value="1"/>
</dbReference>
<dbReference type="PIRSF" id="PIRSF005917">
    <property type="entry name" value="MTase_YraL"/>
    <property type="match status" value="1"/>
</dbReference>
<dbReference type="Proteomes" id="UP000824088">
    <property type="component" value="Unassembled WGS sequence"/>
</dbReference>
<dbReference type="InterPro" id="IPR014777">
    <property type="entry name" value="4pyrrole_Mease_sub1"/>
</dbReference>
<dbReference type="InterPro" id="IPR014776">
    <property type="entry name" value="4pyrrole_Mease_sub2"/>
</dbReference>
<comment type="similarity">
    <text evidence="6">Belongs to the methyltransferase superfamily. RsmI family.</text>
</comment>
<reference evidence="8" key="2">
    <citation type="journal article" date="2021" name="PeerJ">
        <title>Extensive microbial diversity within the chicken gut microbiome revealed by metagenomics and culture.</title>
        <authorList>
            <person name="Gilroy R."/>
            <person name="Ravi A."/>
            <person name="Getino M."/>
            <person name="Pursley I."/>
            <person name="Horton D.L."/>
            <person name="Alikhan N.F."/>
            <person name="Baker D."/>
            <person name="Gharbi K."/>
            <person name="Hall N."/>
            <person name="Watson M."/>
            <person name="Adriaenssens E.M."/>
            <person name="Foster-Nyarko E."/>
            <person name="Jarju S."/>
            <person name="Secka A."/>
            <person name="Antonio M."/>
            <person name="Oren A."/>
            <person name="Chaudhuri R.R."/>
            <person name="La Ragione R."/>
            <person name="Hildebrand F."/>
            <person name="Pallen M.J."/>
        </authorList>
    </citation>
    <scope>NUCLEOTIDE SEQUENCE</scope>
    <source>
        <strain evidence="8">1063</strain>
    </source>
</reference>
<dbReference type="PANTHER" id="PTHR46111:SF1">
    <property type="entry name" value="RIBOSOMAL RNA SMALL SUBUNIT METHYLTRANSFERASE I"/>
    <property type="match status" value="1"/>
</dbReference>
<comment type="catalytic activity">
    <reaction evidence="6">
        <text>cytidine(1402) in 16S rRNA + S-adenosyl-L-methionine = 2'-O-methylcytidine(1402) in 16S rRNA + S-adenosyl-L-homocysteine + H(+)</text>
        <dbReference type="Rhea" id="RHEA:42924"/>
        <dbReference type="Rhea" id="RHEA-COMP:10285"/>
        <dbReference type="Rhea" id="RHEA-COMP:10286"/>
        <dbReference type="ChEBI" id="CHEBI:15378"/>
        <dbReference type="ChEBI" id="CHEBI:57856"/>
        <dbReference type="ChEBI" id="CHEBI:59789"/>
        <dbReference type="ChEBI" id="CHEBI:74495"/>
        <dbReference type="ChEBI" id="CHEBI:82748"/>
        <dbReference type="EC" id="2.1.1.198"/>
    </reaction>
</comment>
<dbReference type="InterPro" id="IPR035996">
    <property type="entry name" value="4pyrrol_Methylase_sf"/>
</dbReference>
<feature type="domain" description="Tetrapyrrole methylase" evidence="7">
    <location>
        <begin position="3"/>
        <end position="199"/>
    </location>
</feature>
<evidence type="ECO:0000256" key="6">
    <source>
        <dbReference type="HAMAP-Rule" id="MF_01877"/>
    </source>
</evidence>
<keyword evidence="3 6" id="KW-0489">Methyltransferase</keyword>
<dbReference type="GO" id="GO:0070677">
    <property type="term" value="F:rRNA (cytosine-2'-O-)-methyltransferase activity"/>
    <property type="evidence" value="ECO:0007669"/>
    <property type="project" value="UniProtKB-UniRule"/>
</dbReference>
<keyword evidence="2 6" id="KW-0698">rRNA processing</keyword>
<comment type="caution">
    <text evidence="8">The sequence shown here is derived from an EMBL/GenBank/DDBJ whole genome shotgun (WGS) entry which is preliminary data.</text>
</comment>
<protein>
    <recommendedName>
        <fullName evidence="6">Ribosomal RNA small subunit methyltransferase I</fullName>
        <ecNumber evidence="6">2.1.1.198</ecNumber>
    </recommendedName>
    <alternativeName>
        <fullName evidence="6">16S rRNA 2'-O-ribose C1402 methyltransferase</fullName>
    </alternativeName>
    <alternativeName>
        <fullName evidence="6">rRNA (cytidine-2'-O-)-methyltransferase RsmI</fullName>
    </alternativeName>
</protein>
<evidence type="ECO:0000313" key="9">
    <source>
        <dbReference type="Proteomes" id="UP000824088"/>
    </source>
</evidence>
<evidence type="ECO:0000259" key="7">
    <source>
        <dbReference type="Pfam" id="PF00590"/>
    </source>
</evidence>
<dbReference type="Gene3D" id="3.30.950.10">
    <property type="entry name" value="Methyltransferase, Cobalt-precorrin-4 Transmethylase, Domain 2"/>
    <property type="match status" value="1"/>
</dbReference>
<dbReference type="EMBL" id="DVMN01000059">
    <property type="protein sequence ID" value="HIU21269.1"/>
    <property type="molecule type" value="Genomic_DNA"/>
</dbReference>
<comment type="subcellular location">
    <subcellularLocation>
        <location evidence="6">Cytoplasm</location>
    </subcellularLocation>
</comment>
<comment type="function">
    <text evidence="6">Catalyzes the 2'-O-methylation of the ribose of cytidine 1402 (C1402) in 16S rRNA.</text>
</comment>
<accession>A0A9D1HS25</accession>
<dbReference type="FunFam" id="3.40.1010.10:FF:000007">
    <property type="entry name" value="Ribosomal RNA small subunit methyltransferase I"/>
    <property type="match status" value="1"/>
</dbReference>
<name>A0A9D1HS25_9FIRM</name>
<sequence>MAKLYIVGTPIGNMGDLTRRAEETLRAADVIACEDTRHSRPLLAHIGAKGQLVSYHKFNEAECALKLAEFVENGKNVALITDAGMPSVSDPGAEVVALCRKRGVSVESVPGPSAATTAVALVGLKSSGFVFLGFLPEKASARRLAVERAARAGLPLVIYAAPHDVKKTAAELGGILGDRKVYAVREMTKLHECVTESTLLSFECEERGEIVLVVEAGEEENPMLALSPEEHLAAYLDGGMDKKEAVKRVAAERGVPKNEIYRLTL</sequence>
<gene>
    <name evidence="6 8" type="primary">rsmI</name>
    <name evidence="8" type="ORF">IAD51_03385</name>
</gene>
<evidence type="ECO:0000256" key="4">
    <source>
        <dbReference type="ARBA" id="ARBA00022679"/>
    </source>
</evidence>
<evidence type="ECO:0000256" key="1">
    <source>
        <dbReference type="ARBA" id="ARBA00022490"/>
    </source>
</evidence>
<evidence type="ECO:0000313" key="8">
    <source>
        <dbReference type="EMBL" id="HIU21269.1"/>
    </source>
</evidence>
<dbReference type="GO" id="GO:0005737">
    <property type="term" value="C:cytoplasm"/>
    <property type="evidence" value="ECO:0007669"/>
    <property type="project" value="UniProtKB-SubCell"/>
</dbReference>
<dbReference type="HAMAP" id="MF_01877">
    <property type="entry name" value="16SrRNA_methyltr_I"/>
    <property type="match status" value="1"/>
</dbReference>
<keyword evidence="1 6" id="KW-0963">Cytoplasm</keyword>
<evidence type="ECO:0000256" key="3">
    <source>
        <dbReference type="ARBA" id="ARBA00022603"/>
    </source>
</evidence>
<reference evidence="8" key="1">
    <citation type="submission" date="2020-10" db="EMBL/GenBank/DDBJ databases">
        <authorList>
            <person name="Gilroy R."/>
        </authorList>
    </citation>
    <scope>NUCLEOTIDE SEQUENCE</scope>
    <source>
        <strain evidence="8">1063</strain>
    </source>
</reference>
<keyword evidence="5 6" id="KW-0949">S-adenosyl-L-methionine</keyword>
<dbReference type="SUPFAM" id="SSF53790">
    <property type="entry name" value="Tetrapyrrole methylase"/>
    <property type="match status" value="1"/>
</dbReference>
<dbReference type="InterPro" id="IPR008189">
    <property type="entry name" value="rRNA_ssu_MeTfrase_I"/>
</dbReference>
<dbReference type="CDD" id="cd11648">
    <property type="entry name" value="RsmI"/>
    <property type="match status" value="1"/>
</dbReference>
<proteinExistence type="inferred from homology"/>
<dbReference type="InterPro" id="IPR000878">
    <property type="entry name" value="4pyrrol_Mease"/>
</dbReference>
<dbReference type="Pfam" id="PF00590">
    <property type="entry name" value="TP_methylase"/>
    <property type="match status" value="1"/>
</dbReference>
<dbReference type="NCBIfam" id="TIGR00096">
    <property type="entry name" value="16S rRNA (cytidine(1402)-2'-O)-methyltransferase"/>
    <property type="match status" value="1"/>
</dbReference>
<dbReference type="AlphaFoldDB" id="A0A9D1HS25"/>
<evidence type="ECO:0000256" key="2">
    <source>
        <dbReference type="ARBA" id="ARBA00022552"/>
    </source>
</evidence>
<keyword evidence="4 6" id="KW-0808">Transferase</keyword>
<evidence type="ECO:0000256" key="5">
    <source>
        <dbReference type="ARBA" id="ARBA00022691"/>
    </source>
</evidence>
<organism evidence="8 9">
    <name type="scientific">Candidatus Limadaptatus stercorigallinarum</name>
    <dbReference type="NCBI Taxonomy" id="2840845"/>
    <lineage>
        <taxon>Bacteria</taxon>
        <taxon>Bacillati</taxon>
        <taxon>Bacillota</taxon>
        <taxon>Clostridia</taxon>
        <taxon>Eubacteriales</taxon>
        <taxon>Candidatus Limadaptatus</taxon>
    </lineage>
</organism>
<dbReference type="EC" id="2.1.1.198" evidence="6"/>
<dbReference type="Gene3D" id="3.40.1010.10">
    <property type="entry name" value="Cobalt-precorrin-4 Transmethylase, Domain 1"/>
    <property type="match status" value="1"/>
</dbReference>